<sequence>MNIIWMLLVLAAIGVAAWPIGVLWDRYVMRSKYGVQILAALLIGGLLWAHVWAVLYVVLDWAGVAVFDLYSVPSYIGWVAVSAWMFERAFVRPEYKHFKELFRRIVAKP</sequence>
<proteinExistence type="predicted"/>
<feature type="transmembrane region" description="Helical" evidence="1">
    <location>
        <begin position="65"/>
        <end position="86"/>
    </location>
</feature>
<dbReference type="EMBL" id="CABVHQ010000074">
    <property type="protein sequence ID" value="VVO32130.1"/>
    <property type="molecule type" value="Genomic_DNA"/>
</dbReference>
<keyword evidence="1" id="KW-0812">Transmembrane</keyword>
<feature type="transmembrane region" description="Helical" evidence="1">
    <location>
        <begin position="6"/>
        <end position="25"/>
    </location>
</feature>
<dbReference type="AlphaFoldDB" id="A0A5E7EYW1"/>
<dbReference type="RefSeq" id="WP_150644846.1">
    <property type="nucleotide sequence ID" value="NZ_CABVHQ010000074.1"/>
</dbReference>
<organism evidence="2 3">
    <name type="scientific">Pseudomonas fluorescens</name>
    <dbReference type="NCBI Taxonomy" id="294"/>
    <lineage>
        <taxon>Bacteria</taxon>
        <taxon>Pseudomonadati</taxon>
        <taxon>Pseudomonadota</taxon>
        <taxon>Gammaproteobacteria</taxon>
        <taxon>Pseudomonadales</taxon>
        <taxon>Pseudomonadaceae</taxon>
        <taxon>Pseudomonas</taxon>
    </lineage>
</organism>
<keyword evidence="1" id="KW-1133">Transmembrane helix</keyword>
<keyword evidence="1" id="KW-0472">Membrane</keyword>
<accession>A0A5E7EYW1</accession>
<dbReference type="Proteomes" id="UP000337909">
    <property type="component" value="Unassembled WGS sequence"/>
</dbReference>
<evidence type="ECO:0000313" key="3">
    <source>
        <dbReference type="Proteomes" id="UP000337909"/>
    </source>
</evidence>
<reference evidence="2 3" key="1">
    <citation type="submission" date="2019-09" db="EMBL/GenBank/DDBJ databases">
        <authorList>
            <person name="Chandra G."/>
            <person name="Truman W A."/>
        </authorList>
    </citation>
    <scope>NUCLEOTIDE SEQUENCE [LARGE SCALE GENOMIC DNA]</scope>
    <source>
        <strain evidence="2">PS691</strain>
    </source>
</reference>
<gene>
    <name evidence="2" type="ORF">PS691_05027</name>
</gene>
<protein>
    <submittedName>
        <fullName evidence="2">Uncharacterized protein</fullName>
    </submittedName>
</protein>
<feature type="transmembrane region" description="Helical" evidence="1">
    <location>
        <begin position="37"/>
        <end position="59"/>
    </location>
</feature>
<evidence type="ECO:0000313" key="2">
    <source>
        <dbReference type="EMBL" id="VVO32130.1"/>
    </source>
</evidence>
<name>A0A5E7EYW1_PSEFL</name>
<evidence type="ECO:0000256" key="1">
    <source>
        <dbReference type="SAM" id="Phobius"/>
    </source>
</evidence>